<accession>A0A0G4N7D6</accession>
<evidence type="ECO:0000313" key="2">
    <source>
        <dbReference type="EMBL" id="CRK42343.1"/>
    </source>
</evidence>
<reference evidence="3" key="1">
    <citation type="submission" date="2015-05" db="EMBL/GenBank/DDBJ databases">
        <authorList>
            <person name="Fogelqvist Johan"/>
        </authorList>
    </citation>
    <scope>NUCLEOTIDE SEQUENCE [LARGE SCALE GENOMIC DNA]</scope>
</reference>
<feature type="region of interest" description="Disordered" evidence="1">
    <location>
        <begin position="1"/>
        <end position="20"/>
    </location>
</feature>
<evidence type="ECO:0000313" key="3">
    <source>
        <dbReference type="Proteomes" id="UP000045706"/>
    </source>
</evidence>
<protein>
    <submittedName>
        <fullName evidence="2">Uncharacterized protein</fullName>
    </submittedName>
</protein>
<name>A0A0G4N7D6_VERLO</name>
<evidence type="ECO:0000256" key="1">
    <source>
        <dbReference type="SAM" id="MobiDB-lite"/>
    </source>
</evidence>
<dbReference type="Proteomes" id="UP000045706">
    <property type="component" value="Unassembled WGS sequence"/>
</dbReference>
<dbReference type="AlphaFoldDB" id="A0A0G4N7D6"/>
<proteinExistence type="predicted"/>
<organism evidence="2 3">
    <name type="scientific">Verticillium longisporum</name>
    <name type="common">Verticillium dahliae var. longisporum</name>
    <dbReference type="NCBI Taxonomy" id="100787"/>
    <lineage>
        <taxon>Eukaryota</taxon>
        <taxon>Fungi</taxon>
        <taxon>Dikarya</taxon>
        <taxon>Ascomycota</taxon>
        <taxon>Pezizomycotina</taxon>
        <taxon>Sordariomycetes</taxon>
        <taxon>Hypocreomycetidae</taxon>
        <taxon>Glomerellales</taxon>
        <taxon>Plectosphaerellaceae</taxon>
        <taxon>Verticillium</taxon>
    </lineage>
</organism>
<sequence>MAYSPLPVTEDAAPPPAPAPAGSTLQTAIYMVANDEDSLWIISSNFTILFNKYLIDTIGFDALMS</sequence>
<dbReference type="EMBL" id="CVQI01032828">
    <property type="protein sequence ID" value="CRK42343.1"/>
    <property type="molecule type" value="Genomic_DNA"/>
</dbReference>
<gene>
    <name evidence="2" type="ORF">BN1723_000756</name>
</gene>